<dbReference type="Proteomes" id="UP000775213">
    <property type="component" value="Unassembled WGS sequence"/>
</dbReference>
<dbReference type="SUPFAM" id="SSF46689">
    <property type="entry name" value="Homeodomain-like"/>
    <property type="match status" value="1"/>
</dbReference>
<evidence type="ECO:0000313" key="10">
    <source>
        <dbReference type="EMBL" id="KAH0462066.1"/>
    </source>
</evidence>
<feature type="domain" description="Myb-like" evidence="8">
    <location>
        <begin position="9"/>
        <end position="61"/>
    </location>
</feature>
<keyword evidence="6" id="KW-0539">Nucleus</keyword>
<dbReference type="GO" id="GO:0005634">
    <property type="term" value="C:nucleus"/>
    <property type="evidence" value="ECO:0007669"/>
    <property type="project" value="UniProtKB-SubCell"/>
</dbReference>
<evidence type="ECO:0000256" key="1">
    <source>
        <dbReference type="ARBA" id="ARBA00004123"/>
    </source>
</evidence>
<dbReference type="PROSITE" id="PS51294">
    <property type="entry name" value="HTH_MYB"/>
    <property type="match status" value="1"/>
</dbReference>
<dbReference type="Gene3D" id="1.10.10.60">
    <property type="entry name" value="Homeodomain-like"/>
    <property type="match status" value="1"/>
</dbReference>
<accession>A0AAV7H0Y7</accession>
<dbReference type="FunFam" id="1.10.10.60:FF:000001">
    <property type="entry name" value="MYB-related transcription factor"/>
    <property type="match status" value="1"/>
</dbReference>
<evidence type="ECO:0000256" key="4">
    <source>
        <dbReference type="ARBA" id="ARBA00023125"/>
    </source>
</evidence>
<evidence type="ECO:0000259" key="8">
    <source>
        <dbReference type="PROSITE" id="PS50090"/>
    </source>
</evidence>
<proteinExistence type="predicted"/>
<dbReference type="InterPro" id="IPR015495">
    <property type="entry name" value="Myb_TF_plants"/>
</dbReference>
<dbReference type="PROSITE" id="PS50090">
    <property type="entry name" value="MYB_LIKE"/>
    <property type="match status" value="1"/>
</dbReference>
<evidence type="ECO:0000259" key="9">
    <source>
        <dbReference type="PROSITE" id="PS51294"/>
    </source>
</evidence>
<evidence type="ECO:0000256" key="7">
    <source>
        <dbReference type="SAM" id="MobiDB-lite"/>
    </source>
</evidence>
<dbReference type="PANTHER" id="PTHR10641">
    <property type="entry name" value="MYB FAMILY TRANSCRIPTION FACTOR"/>
    <property type="match status" value="1"/>
</dbReference>
<evidence type="ECO:0000256" key="6">
    <source>
        <dbReference type="ARBA" id="ARBA00023242"/>
    </source>
</evidence>
<dbReference type="EMBL" id="JAGFBR010000009">
    <property type="protein sequence ID" value="KAH0462066.1"/>
    <property type="molecule type" value="Genomic_DNA"/>
</dbReference>
<comment type="subcellular location">
    <subcellularLocation>
        <location evidence="1">Nucleus</location>
    </subcellularLocation>
</comment>
<keyword evidence="11" id="KW-1185">Reference proteome</keyword>
<reference evidence="10 11" key="1">
    <citation type="journal article" date="2021" name="Hortic Res">
        <title>Chromosome-scale assembly of the Dendrobium chrysotoxum genome enhances the understanding of orchid evolution.</title>
        <authorList>
            <person name="Zhang Y."/>
            <person name="Zhang G.Q."/>
            <person name="Zhang D."/>
            <person name="Liu X.D."/>
            <person name="Xu X.Y."/>
            <person name="Sun W.H."/>
            <person name="Yu X."/>
            <person name="Zhu X."/>
            <person name="Wang Z.W."/>
            <person name="Zhao X."/>
            <person name="Zhong W.Y."/>
            <person name="Chen H."/>
            <person name="Yin W.L."/>
            <person name="Huang T."/>
            <person name="Niu S.C."/>
            <person name="Liu Z.J."/>
        </authorList>
    </citation>
    <scope>NUCLEOTIDE SEQUENCE [LARGE SCALE GENOMIC DNA]</scope>
    <source>
        <strain evidence="10">Lindl</strain>
    </source>
</reference>
<keyword evidence="4" id="KW-0238">DNA-binding</keyword>
<name>A0AAV7H0Y7_DENCH</name>
<dbReference type="InterPro" id="IPR017930">
    <property type="entry name" value="Myb_dom"/>
</dbReference>
<gene>
    <name evidence="10" type="ORF">IEQ34_009641</name>
</gene>
<dbReference type="InterPro" id="IPR009057">
    <property type="entry name" value="Homeodomain-like_sf"/>
</dbReference>
<dbReference type="AlphaFoldDB" id="A0AAV7H0Y7"/>
<comment type="caution">
    <text evidence="10">The sequence shown here is derived from an EMBL/GenBank/DDBJ whole genome shotgun (WGS) entry which is preliminary data.</text>
</comment>
<keyword evidence="5" id="KW-0804">Transcription</keyword>
<evidence type="ECO:0000256" key="3">
    <source>
        <dbReference type="ARBA" id="ARBA00023015"/>
    </source>
</evidence>
<feature type="domain" description="HTH myb-type" evidence="9">
    <location>
        <begin position="9"/>
        <end position="65"/>
    </location>
</feature>
<evidence type="ECO:0000256" key="5">
    <source>
        <dbReference type="ARBA" id="ARBA00023163"/>
    </source>
</evidence>
<feature type="region of interest" description="Disordered" evidence="7">
    <location>
        <begin position="1"/>
        <end position="22"/>
    </location>
</feature>
<evidence type="ECO:0000313" key="11">
    <source>
        <dbReference type="Proteomes" id="UP000775213"/>
    </source>
</evidence>
<sequence length="88" mass="10129">MGRSPYCDENGLKNGPRTPKDDHKLVHYIQKHGHGSWRALPNLVGFNRCGNSCSLRWTNYLRPYIKRGKFSPEDVQTILNFQSILGNK</sequence>
<keyword evidence="3" id="KW-0805">Transcription regulation</keyword>
<dbReference type="GO" id="GO:0003677">
    <property type="term" value="F:DNA binding"/>
    <property type="evidence" value="ECO:0007669"/>
    <property type="project" value="UniProtKB-KW"/>
</dbReference>
<keyword evidence="2" id="KW-0677">Repeat</keyword>
<evidence type="ECO:0000256" key="2">
    <source>
        <dbReference type="ARBA" id="ARBA00022737"/>
    </source>
</evidence>
<dbReference type="Pfam" id="PF00249">
    <property type="entry name" value="Myb_DNA-binding"/>
    <property type="match status" value="1"/>
</dbReference>
<dbReference type="PANTHER" id="PTHR10641:SF1411">
    <property type="entry name" value="TRANSCRIPTION FACTOR MYB39-LIKE"/>
    <property type="match status" value="1"/>
</dbReference>
<protein>
    <submittedName>
        <fullName evidence="10">Uncharacterized protein</fullName>
    </submittedName>
</protein>
<organism evidence="10 11">
    <name type="scientific">Dendrobium chrysotoxum</name>
    <name type="common">Orchid</name>
    <dbReference type="NCBI Taxonomy" id="161865"/>
    <lineage>
        <taxon>Eukaryota</taxon>
        <taxon>Viridiplantae</taxon>
        <taxon>Streptophyta</taxon>
        <taxon>Embryophyta</taxon>
        <taxon>Tracheophyta</taxon>
        <taxon>Spermatophyta</taxon>
        <taxon>Magnoliopsida</taxon>
        <taxon>Liliopsida</taxon>
        <taxon>Asparagales</taxon>
        <taxon>Orchidaceae</taxon>
        <taxon>Epidendroideae</taxon>
        <taxon>Malaxideae</taxon>
        <taxon>Dendrobiinae</taxon>
        <taxon>Dendrobium</taxon>
    </lineage>
</organism>
<dbReference type="InterPro" id="IPR001005">
    <property type="entry name" value="SANT/Myb"/>
</dbReference>
<dbReference type="CDD" id="cd00167">
    <property type="entry name" value="SANT"/>
    <property type="match status" value="1"/>
</dbReference>
<dbReference type="SMART" id="SM00717">
    <property type="entry name" value="SANT"/>
    <property type="match status" value="1"/>
</dbReference>